<sequence>MNGIFAVNKPSGITSAKFIDELQSIFTNSSAFANDLKLMKEKIEYDMSRDKKISKKRMQQKIRNCKVKIGHGGTLDPLASGVLVIGIGSGTKKLQHYLTGCEKTYETKALLGISTTTGDSEGEIIYKTKIDHINDELVEKTVLKFMGKIKQTPPIFSALKVNGKPLYEYARQGLPLPTEGIKVREVTINDIKILDPITLNHDFKKLESIIDEETGLPKEHGLINNPTLNDSPLYLNEEYKDEKIEKPKITEDLPDKLPLIHLKSDVSSGTYIRSLISDIEKLMRLINRQFKRFFINTSSKSTLSNARSIINSIDFKLITPNFQPKSVLIFSTPSNLPQIIQDSIKLQEKNIQVIVAGVDAVLNNRNGISELWLDEKIKIQESIKLEERDNINEEPKESDGINIVTARKNWINIKSQLSIDLNYHHNIICLNLANTVFTTGKITTLYYFDNDYENSGLHLCDLKIQLPKGLIKHPKVIIEDQWEPLYEEKFTITNCVGNLVKTLNDKPASKYLENNEKLNALASKDTEIYVKIDGKKRFKVTAGGGGWGVKANMIALSNEAQLQKGHTLEFFMVPPNLTYKHKQFNYHDCITFSSCPIEINYATGSDMTTKVYENVFGCGCEGGFFFNEIKHNSPSETIFIKI</sequence>
<comment type="catalytic activity">
    <reaction evidence="1">
        <text>a uridine in mRNA = a pseudouridine in mRNA</text>
        <dbReference type="Rhea" id="RHEA:56644"/>
        <dbReference type="Rhea" id="RHEA-COMP:14658"/>
        <dbReference type="Rhea" id="RHEA-COMP:14659"/>
        <dbReference type="ChEBI" id="CHEBI:65314"/>
        <dbReference type="ChEBI" id="CHEBI:65315"/>
    </reaction>
</comment>
<evidence type="ECO:0000256" key="4">
    <source>
        <dbReference type="ARBA" id="ARBA00022694"/>
    </source>
</evidence>
<evidence type="ECO:0000256" key="1">
    <source>
        <dbReference type="ARBA" id="ARBA00001166"/>
    </source>
</evidence>
<comment type="similarity">
    <text evidence="2">Belongs to the pseudouridine synthase TruB family.</text>
</comment>
<dbReference type="AlphaFoldDB" id="A0A9W4TX26"/>
<dbReference type="EMBL" id="CANTUO010000005">
    <property type="protein sequence ID" value="CAI5759981.1"/>
    <property type="molecule type" value="Genomic_DNA"/>
</dbReference>
<dbReference type="Pfam" id="PF01509">
    <property type="entry name" value="TruB_N"/>
    <property type="match status" value="1"/>
</dbReference>
<dbReference type="HAMAP" id="MF_01080">
    <property type="entry name" value="TruB_bact"/>
    <property type="match status" value="1"/>
</dbReference>
<comment type="caution">
    <text evidence="8">The sequence shown here is derived from an EMBL/GenBank/DDBJ whole genome shotgun (WGS) entry which is preliminary data.</text>
</comment>
<evidence type="ECO:0000313" key="8">
    <source>
        <dbReference type="EMBL" id="CAI5759981.1"/>
    </source>
</evidence>
<dbReference type="PANTHER" id="PTHR13767">
    <property type="entry name" value="TRNA-PSEUDOURIDINE SYNTHASE"/>
    <property type="match status" value="1"/>
</dbReference>
<dbReference type="InterPro" id="IPR020103">
    <property type="entry name" value="PsdUridine_synth_cat_dom_sf"/>
</dbReference>
<dbReference type="Gene3D" id="3.30.2350.10">
    <property type="entry name" value="Pseudouridine synthase"/>
    <property type="match status" value="1"/>
</dbReference>
<keyword evidence="5" id="KW-1015">Disulfide bond</keyword>
<dbReference type="InterPro" id="IPR002501">
    <property type="entry name" value="PsdUridine_synth_N"/>
</dbReference>
<evidence type="ECO:0000259" key="7">
    <source>
        <dbReference type="PROSITE" id="PS01180"/>
    </source>
</evidence>
<dbReference type="InterPro" id="IPR014780">
    <property type="entry name" value="tRNA_psdUridine_synth_TruB"/>
</dbReference>
<organism evidence="8 9">
    <name type="scientific">Candida verbasci</name>
    <dbReference type="NCBI Taxonomy" id="1227364"/>
    <lineage>
        <taxon>Eukaryota</taxon>
        <taxon>Fungi</taxon>
        <taxon>Dikarya</taxon>
        <taxon>Ascomycota</taxon>
        <taxon>Saccharomycotina</taxon>
        <taxon>Pichiomycetes</taxon>
        <taxon>Debaryomycetaceae</taxon>
        <taxon>Candida/Lodderomyces clade</taxon>
        <taxon>Candida</taxon>
    </lineage>
</organism>
<gene>
    <name evidence="8" type="ORF">CANVERA_P4493</name>
</gene>
<feature type="domain" description="CUB" evidence="7">
    <location>
        <begin position="429"/>
        <end position="556"/>
    </location>
</feature>
<dbReference type="GO" id="GO:0005634">
    <property type="term" value="C:nucleus"/>
    <property type="evidence" value="ECO:0007669"/>
    <property type="project" value="TreeGrafter"/>
</dbReference>
<protein>
    <recommendedName>
        <fullName evidence="3">tRNA pseudouridine(55) synthase</fullName>
        <ecNumber evidence="3">5.4.99.25</ecNumber>
    </recommendedName>
</protein>
<evidence type="ECO:0000256" key="3">
    <source>
        <dbReference type="ARBA" id="ARBA00012787"/>
    </source>
</evidence>
<evidence type="ECO:0000256" key="2">
    <source>
        <dbReference type="ARBA" id="ARBA00008999"/>
    </source>
</evidence>
<reference evidence="8" key="1">
    <citation type="submission" date="2022-12" db="EMBL/GenBank/DDBJ databases">
        <authorList>
            <person name="Brejova B."/>
        </authorList>
    </citation>
    <scope>NUCLEOTIDE SEQUENCE</scope>
</reference>
<dbReference type="GO" id="GO:0006400">
    <property type="term" value="P:tRNA modification"/>
    <property type="evidence" value="ECO:0007669"/>
    <property type="project" value="TreeGrafter"/>
</dbReference>
<keyword evidence="4" id="KW-0819">tRNA processing</keyword>
<dbReference type="GO" id="GO:0160148">
    <property type="term" value="F:tRNA pseudouridine(55) synthase activity"/>
    <property type="evidence" value="ECO:0007669"/>
    <property type="project" value="UniProtKB-EC"/>
</dbReference>
<evidence type="ECO:0000256" key="6">
    <source>
        <dbReference type="ARBA" id="ARBA00023235"/>
    </source>
</evidence>
<dbReference type="SUPFAM" id="SSF55120">
    <property type="entry name" value="Pseudouridine synthase"/>
    <property type="match status" value="1"/>
</dbReference>
<dbReference type="OrthoDB" id="9995526at2759"/>
<dbReference type="InterPro" id="IPR000859">
    <property type="entry name" value="CUB_dom"/>
</dbReference>
<dbReference type="PROSITE" id="PS01180">
    <property type="entry name" value="CUB"/>
    <property type="match status" value="1"/>
</dbReference>
<dbReference type="EC" id="5.4.99.25" evidence="3"/>
<accession>A0A9W4TX26</accession>
<name>A0A9W4TX26_9ASCO</name>
<evidence type="ECO:0000256" key="5">
    <source>
        <dbReference type="ARBA" id="ARBA00023157"/>
    </source>
</evidence>
<evidence type="ECO:0000313" key="9">
    <source>
        <dbReference type="Proteomes" id="UP001152885"/>
    </source>
</evidence>
<dbReference type="GO" id="GO:1990481">
    <property type="term" value="P:mRNA pseudouridine synthesis"/>
    <property type="evidence" value="ECO:0007669"/>
    <property type="project" value="TreeGrafter"/>
</dbReference>
<dbReference type="Proteomes" id="UP001152885">
    <property type="component" value="Unassembled WGS sequence"/>
</dbReference>
<dbReference type="PANTHER" id="PTHR13767:SF2">
    <property type="entry name" value="PSEUDOURIDYLATE SYNTHASE TRUB1"/>
    <property type="match status" value="1"/>
</dbReference>
<keyword evidence="6" id="KW-0413">Isomerase</keyword>
<dbReference type="GO" id="GO:0003723">
    <property type="term" value="F:RNA binding"/>
    <property type="evidence" value="ECO:0007669"/>
    <property type="project" value="InterPro"/>
</dbReference>
<proteinExistence type="inferred from homology"/>
<keyword evidence="9" id="KW-1185">Reference proteome</keyword>